<evidence type="ECO:0000313" key="1">
    <source>
        <dbReference type="Proteomes" id="UP000095283"/>
    </source>
</evidence>
<protein>
    <submittedName>
        <fullName evidence="2">Uncharacterized protein</fullName>
    </submittedName>
</protein>
<dbReference type="Proteomes" id="UP000095283">
    <property type="component" value="Unplaced"/>
</dbReference>
<proteinExistence type="predicted"/>
<evidence type="ECO:0000313" key="2">
    <source>
        <dbReference type="WBParaSite" id="Hba_03966"/>
    </source>
</evidence>
<dbReference type="WBParaSite" id="Hba_03966">
    <property type="protein sequence ID" value="Hba_03966"/>
    <property type="gene ID" value="Hba_03966"/>
</dbReference>
<accession>A0A1I7WG85</accession>
<keyword evidence="1" id="KW-1185">Reference proteome</keyword>
<reference evidence="2" key="1">
    <citation type="submission" date="2016-11" db="UniProtKB">
        <authorList>
            <consortium name="WormBaseParasite"/>
        </authorList>
    </citation>
    <scope>IDENTIFICATION</scope>
</reference>
<organism evidence="1 2">
    <name type="scientific">Heterorhabditis bacteriophora</name>
    <name type="common">Entomopathogenic nematode worm</name>
    <dbReference type="NCBI Taxonomy" id="37862"/>
    <lineage>
        <taxon>Eukaryota</taxon>
        <taxon>Metazoa</taxon>
        <taxon>Ecdysozoa</taxon>
        <taxon>Nematoda</taxon>
        <taxon>Chromadorea</taxon>
        <taxon>Rhabditida</taxon>
        <taxon>Rhabditina</taxon>
        <taxon>Rhabditomorpha</taxon>
        <taxon>Strongyloidea</taxon>
        <taxon>Heterorhabditidae</taxon>
        <taxon>Heterorhabditis</taxon>
    </lineage>
</organism>
<dbReference type="AlphaFoldDB" id="A0A1I7WG85"/>
<name>A0A1I7WG85_HETBA</name>
<sequence>MGVTDRPLLIPTPTRSRSRPFQSFLEGILTAFLLVKQKS</sequence>